<reference evidence="2 3" key="1">
    <citation type="journal article" date="2017" name="PLoS Biol.">
        <title>The sea cucumber genome provides insights into morphological evolution and visceral regeneration.</title>
        <authorList>
            <person name="Zhang X."/>
            <person name="Sun L."/>
            <person name="Yuan J."/>
            <person name="Sun Y."/>
            <person name="Gao Y."/>
            <person name="Zhang L."/>
            <person name="Li S."/>
            <person name="Dai H."/>
            <person name="Hamel J.F."/>
            <person name="Liu C."/>
            <person name="Yu Y."/>
            <person name="Liu S."/>
            <person name="Lin W."/>
            <person name="Guo K."/>
            <person name="Jin S."/>
            <person name="Xu P."/>
            <person name="Storey K.B."/>
            <person name="Huan P."/>
            <person name="Zhang T."/>
            <person name="Zhou Y."/>
            <person name="Zhang J."/>
            <person name="Lin C."/>
            <person name="Li X."/>
            <person name="Xing L."/>
            <person name="Huo D."/>
            <person name="Sun M."/>
            <person name="Wang L."/>
            <person name="Mercier A."/>
            <person name="Li F."/>
            <person name="Yang H."/>
            <person name="Xiang J."/>
        </authorList>
    </citation>
    <scope>NUCLEOTIDE SEQUENCE [LARGE SCALE GENOMIC DNA]</scope>
    <source>
        <strain evidence="2">Shaxun</strain>
        <tissue evidence="2">Muscle</tissue>
    </source>
</reference>
<name>A0A2G8KHA5_STIJA</name>
<evidence type="ECO:0000313" key="2">
    <source>
        <dbReference type="EMBL" id="PIK47359.1"/>
    </source>
</evidence>
<dbReference type="PANTHER" id="PTHR24559">
    <property type="entry name" value="TRANSPOSON TY3-I GAG-POL POLYPROTEIN"/>
    <property type="match status" value="1"/>
</dbReference>
<dbReference type="Gene3D" id="3.10.10.10">
    <property type="entry name" value="HIV Type 1 Reverse Transcriptase, subunit A, domain 1"/>
    <property type="match status" value="1"/>
</dbReference>
<dbReference type="InterPro" id="IPR043128">
    <property type="entry name" value="Rev_trsase/Diguanyl_cyclase"/>
</dbReference>
<dbReference type="InterPro" id="IPR043502">
    <property type="entry name" value="DNA/RNA_pol_sf"/>
</dbReference>
<feature type="domain" description="Reverse transcriptase" evidence="1">
    <location>
        <begin position="80"/>
        <end position="148"/>
    </location>
</feature>
<dbReference type="InterPro" id="IPR000477">
    <property type="entry name" value="RT_dom"/>
</dbReference>
<dbReference type="Gene3D" id="3.30.70.270">
    <property type="match status" value="1"/>
</dbReference>
<dbReference type="OrthoDB" id="425619at2759"/>
<dbReference type="InterPro" id="IPR053134">
    <property type="entry name" value="RNA-dir_DNA_polymerase"/>
</dbReference>
<dbReference type="AlphaFoldDB" id="A0A2G8KHA5"/>
<dbReference type="SUPFAM" id="SSF56672">
    <property type="entry name" value="DNA/RNA polymerases"/>
    <property type="match status" value="1"/>
</dbReference>
<dbReference type="Pfam" id="PF00078">
    <property type="entry name" value="RVT_1"/>
    <property type="match status" value="1"/>
</dbReference>
<dbReference type="PANTHER" id="PTHR24559:SF435">
    <property type="entry name" value="RIBONUCLEASE H"/>
    <property type="match status" value="1"/>
</dbReference>
<gene>
    <name evidence="2" type="ORF">BSL78_15775</name>
</gene>
<accession>A0A2G8KHA5</accession>
<dbReference type="Proteomes" id="UP000230750">
    <property type="component" value="Unassembled WGS sequence"/>
</dbReference>
<evidence type="ECO:0000259" key="1">
    <source>
        <dbReference type="Pfam" id="PF00078"/>
    </source>
</evidence>
<dbReference type="EMBL" id="MRZV01000585">
    <property type="protein sequence ID" value="PIK47359.1"/>
    <property type="molecule type" value="Genomic_DNA"/>
</dbReference>
<dbReference type="CDD" id="cd01647">
    <property type="entry name" value="RT_LTR"/>
    <property type="match status" value="1"/>
</dbReference>
<evidence type="ECO:0000313" key="3">
    <source>
        <dbReference type="Proteomes" id="UP000230750"/>
    </source>
</evidence>
<comment type="caution">
    <text evidence="2">The sequence shown here is derived from an EMBL/GenBank/DDBJ whole genome shotgun (WGS) entry which is preliminary data.</text>
</comment>
<sequence>MARSMLQLHRGALSRDEDDTGCIKTMKMKITLTDETPVQQTYRSVPKAMYKEVKDDCTDLLRRGWIQKYSSSYSSPRVCVRKKDGTLRLCIDYRELNRKTVPDRQPIPRADDVLESPGGNKWFSTLDLGKAYHQGFMKEESQPLTAFVYTLGPV</sequence>
<keyword evidence="3" id="KW-1185">Reference proteome</keyword>
<proteinExistence type="predicted"/>
<organism evidence="2 3">
    <name type="scientific">Stichopus japonicus</name>
    <name type="common">Sea cucumber</name>
    <dbReference type="NCBI Taxonomy" id="307972"/>
    <lineage>
        <taxon>Eukaryota</taxon>
        <taxon>Metazoa</taxon>
        <taxon>Echinodermata</taxon>
        <taxon>Eleutherozoa</taxon>
        <taxon>Echinozoa</taxon>
        <taxon>Holothuroidea</taxon>
        <taxon>Aspidochirotacea</taxon>
        <taxon>Aspidochirotida</taxon>
        <taxon>Stichopodidae</taxon>
        <taxon>Apostichopus</taxon>
    </lineage>
</organism>
<protein>
    <recommendedName>
        <fullName evidence="1">Reverse transcriptase domain-containing protein</fullName>
    </recommendedName>
</protein>